<evidence type="ECO:0000256" key="2">
    <source>
        <dbReference type="SAM" id="MobiDB-lite"/>
    </source>
</evidence>
<feature type="region of interest" description="Disordered" evidence="2">
    <location>
        <begin position="1"/>
        <end position="31"/>
    </location>
</feature>
<gene>
    <name evidence="3" type="ORF">FCC1311_107282</name>
</gene>
<feature type="coiled-coil region" evidence="1">
    <location>
        <begin position="33"/>
        <end position="81"/>
    </location>
</feature>
<sequence length="153" mass="17682">MNARSESRALVRKSGVARRASKQRSSEAFHKTASDLGNTVEVLRGQLKELQREIRADRVGKKEFEDEIAMLMRRREKIEKNLADNAAWAREFDSAIGPFERTYAGLTHEISGLYDNAKEEHAKGVQVLIDQFNYHPAFKRWNETFFAIPFRPK</sequence>
<comment type="caution">
    <text evidence="3">The sequence shown here is derived from an EMBL/GenBank/DDBJ whole genome shotgun (WGS) entry which is preliminary data.</text>
</comment>
<keyword evidence="1" id="KW-0175">Coiled coil</keyword>
<dbReference type="EMBL" id="BEYU01000197">
    <property type="protein sequence ID" value="GBG34504.1"/>
    <property type="molecule type" value="Genomic_DNA"/>
</dbReference>
<dbReference type="InParanoid" id="A0A2R5H293"/>
<protein>
    <submittedName>
        <fullName evidence="3">Uncharacterized protein</fullName>
    </submittedName>
</protein>
<dbReference type="OrthoDB" id="58550at2759"/>
<evidence type="ECO:0000313" key="3">
    <source>
        <dbReference type="EMBL" id="GBG34504.1"/>
    </source>
</evidence>
<dbReference type="AlphaFoldDB" id="A0A2R5H293"/>
<evidence type="ECO:0000313" key="4">
    <source>
        <dbReference type="Proteomes" id="UP000241890"/>
    </source>
</evidence>
<proteinExistence type="predicted"/>
<dbReference type="Proteomes" id="UP000241890">
    <property type="component" value="Unassembled WGS sequence"/>
</dbReference>
<organism evidence="3 4">
    <name type="scientific">Hondaea fermentalgiana</name>
    <dbReference type="NCBI Taxonomy" id="2315210"/>
    <lineage>
        <taxon>Eukaryota</taxon>
        <taxon>Sar</taxon>
        <taxon>Stramenopiles</taxon>
        <taxon>Bigyra</taxon>
        <taxon>Labyrinthulomycetes</taxon>
        <taxon>Thraustochytrida</taxon>
        <taxon>Thraustochytriidae</taxon>
        <taxon>Hondaea</taxon>
    </lineage>
</organism>
<name>A0A2R5H293_9STRA</name>
<evidence type="ECO:0000256" key="1">
    <source>
        <dbReference type="SAM" id="Coils"/>
    </source>
</evidence>
<reference evidence="3 4" key="1">
    <citation type="submission" date="2017-12" db="EMBL/GenBank/DDBJ databases">
        <title>Sequencing, de novo assembly and annotation of complete genome of a new Thraustochytrid species, strain FCC1311.</title>
        <authorList>
            <person name="Sedici K."/>
            <person name="Godart F."/>
            <person name="Aiese Cigliano R."/>
            <person name="Sanseverino W."/>
            <person name="Barakat M."/>
            <person name="Ortet P."/>
            <person name="Marechal E."/>
            <person name="Cagnac O."/>
            <person name="Amato A."/>
        </authorList>
    </citation>
    <scope>NUCLEOTIDE SEQUENCE [LARGE SCALE GENOMIC DNA]</scope>
</reference>
<keyword evidence="4" id="KW-1185">Reference proteome</keyword>
<accession>A0A2R5H293</accession>